<protein>
    <submittedName>
        <fullName evidence="2">Uncharacterized protein</fullName>
    </submittedName>
</protein>
<reference evidence="2" key="1">
    <citation type="submission" date="2014-12" db="EMBL/GenBank/DDBJ databases">
        <title>Insight into the proteome of Arion vulgaris.</title>
        <authorList>
            <person name="Aradska J."/>
            <person name="Bulat T."/>
            <person name="Smidak R."/>
            <person name="Sarate P."/>
            <person name="Gangsoo J."/>
            <person name="Sialana F."/>
            <person name="Bilban M."/>
            <person name="Lubec G."/>
        </authorList>
    </citation>
    <scope>NUCLEOTIDE SEQUENCE</scope>
    <source>
        <tissue evidence="2">Skin</tissue>
    </source>
</reference>
<dbReference type="EMBL" id="HACG01030924">
    <property type="protein sequence ID" value="CEK77789.1"/>
    <property type="molecule type" value="Transcribed_RNA"/>
</dbReference>
<proteinExistence type="predicted"/>
<evidence type="ECO:0000313" key="2">
    <source>
        <dbReference type="EMBL" id="CEK77789.1"/>
    </source>
</evidence>
<feature type="non-terminal residue" evidence="2">
    <location>
        <position position="1"/>
    </location>
</feature>
<evidence type="ECO:0000313" key="1">
    <source>
        <dbReference type="EMBL" id="CEK77788.1"/>
    </source>
</evidence>
<sequence>VEKNVHKQTRTQIHIYYQMLECMNFILEQQISTSFIGDETITHSHFSIAEARWTESGENEYGMEEVII</sequence>
<accession>A0A0B7A9V9</accession>
<dbReference type="AlphaFoldDB" id="A0A0B7A9V9"/>
<gene>
    <name evidence="2" type="primary">ORF106653</name>
    <name evidence="1" type="synonym">ORF106650</name>
</gene>
<name>A0A0B7A9V9_9EUPU</name>
<organism evidence="2">
    <name type="scientific">Arion vulgaris</name>
    <dbReference type="NCBI Taxonomy" id="1028688"/>
    <lineage>
        <taxon>Eukaryota</taxon>
        <taxon>Metazoa</taxon>
        <taxon>Spiralia</taxon>
        <taxon>Lophotrochozoa</taxon>
        <taxon>Mollusca</taxon>
        <taxon>Gastropoda</taxon>
        <taxon>Heterobranchia</taxon>
        <taxon>Euthyneura</taxon>
        <taxon>Panpulmonata</taxon>
        <taxon>Eupulmonata</taxon>
        <taxon>Stylommatophora</taxon>
        <taxon>Helicina</taxon>
        <taxon>Arionoidea</taxon>
        <taxon>Arionidae</taxon>
        <taxon>Arion</taxon>
    </lineage>
</organism>
<dbReference type="EMBL" id="HACG01030923">
    <property type="protein sequence ID" value="CEK77788.1"/>
    <property type="molecule type" value="Transcribed_RNA"/>
</dbReference>